<dbReference type="EMBL" id="JAQJZL010000002">
    <property type="protein sequence ID" value="KAJ6051775.1"/>
    <property type="molecule type" value="Genomic_DNA"/>
</dbReference>
<dbReference type="CDD" id="cd05233">
    <property type="entry name" value="SDR_c"/>
    <property type="match status" value="1"/>
</dbReference>
<evidence type="ECO:0000256" key="2">
    <source>
        <dbReference type="ARBA" id="ARBA00022857"/>
    </source>
</evidence>
<name>A0AAD6IJM3_PENCN</name>
<dbReference type="AlphaFoldDB" id="A0AAD6IJM3"/>
<dbReference type="Gene3D" id="3.40.50.720">
    <property type="entry name" value="NAD(P)-binding Rossmann-like Domain"/>
    <property type="match status" value="1"/>
</dbReference>
<keyword evidence="2" id="KW-0521">NADP</keyword>
<dbReference type="InterPro" id="IPR020904">
    <property type="entry name" value="Sc_DH/Rdtase_CS"/>
</dbReference>
<dbReference type="Pfam" id="PF13561">
    <property type="entry name" value="adh_short_C2"/>
    <property type="match status" value="1"/>
</dbReference>
<dbReference type="PANTHER" id="PTHR42760">
    <property type="entry name" value="SHORT-CHAIN DEHYDROGENASES/REDUCTASES FAMILY MEMBER"/>
    <property type="match status" value="1"/>
</dbReference>
<proteinExistence type="inferred from homology"/>
<keyword evidence="4" id="KW-1185">Reference proteome</keyword>
<protein>
    <submittedName>
        <fullName evidence="3">Uncharacterized protein</fullName>
    </submittedName>
</protein>
<dbReference type="PANTHER" id="PTHR42760:SF124">
    <property type="entry name" value="SHORT-CHAIN DEHYDROGENASE_REDUCTASE"/>
    <property type="match status" value="1"/>
</dbReference>
<evidence type="ECO:0000313" key="4">
    <source>
        <dbReference type="Proteomes" id="UP001219568"/>
    </source>
</evidence>
<dbReference type="Proteomes" id="UP001219568">
    <property type="component" value="Unassembled WGS sequence"/>
</dbReference>
<accession>A0AAD6IJM3</accession>
<reference evidence="3" key="2">
    <citation type="submission" date="2023-01" db="EMBL/GenBank/DDBJ databases">
        <authorList>
            <person name="Petersen C."/>
        </authorList>
    </citation>
    <scope>NUCLEOTIDE SEQUENCE</scope>
    <source>
        <strain evidence="3">IBT 15450</strain>
    </source>
</reference>
<dbReference type="PROSITE" id="PS00061">
    <property type="entry name" value="ADH_SHORT"/>
    <property type="match status" value="1"/>
</dbReference>
<dbReference type="InterPro" id="IPR002347">
    <property type="entry name" value="SDR_fam"/>
</dbReference>
<dbReference type="SUPFAM" id="SSF51735">
    <property type="entry name" value="NAD(P)-binding Rossmann-fold domains"/>
    <property type="match status" value="1"/>
</dbReference>
<dbReference type="GO" id="GO:0016616">
    <property type="term" value="F:oxidoreductase activity, acting on the CH-OH group of donors, NAD or NADP as acceptor"/>
    <property type="evidence" value="ECO:0007669"/>
    <property type="project" value="TreeGrafter"/>
</dbReference>
<evidence type="ECO:0000313" key="3">
    <source>
        <dbReference type="EMBL" id="KAJ6051775.1"/>
    </source>
</evidence>
<dbReference type="InterPro" id="IPR036291">
    <property type="entry name" value="NAD(P)-bd_dom_sf"/>
</dbReference>
<comment type="caution">
    <text evidence="3">The sequence shown here is derived from an EMBL/GenBank/DDBJ whole genome shotgun (WGS) entry which is preliminary data.</text>
</comment>
<dbReference type="PRINTS" id="PR00080">
    <property type="entry name" value="SDRFAMILY"/>
</dbReference>
<dbReference type="PRINTS" id="PR00081">
    <property type="entry name" value="GDHRDH"/>
</dbReference>
<reference evidence="3" key="1">
    <citation type="journal article" date="2023" name="IMA Fungus">
        <title>Comparative genomic study of the Penicillium genus elucidates a diverse pangenome and 15 lateral gene transfer events.</title>
        <authorList>
            <person name="Petersen C."/>
            <person name="Sorensen T."/>
            <person name="Nielsen M.R."/>
            <person name="Sondergaard T.E."/>
            <person name="Sorensen J.L."/>
            <person name="Fitzpatrick D.A."/>
            <person name="Frisvad J.C."/>
            <person name="Nielsen K.L."/>
        </authorList>
    </citation>
    <scope>NUCLEOTIDE SEQUENCE</scope>
    <source>
        <strain evidence="3">IBT 15450</strain>
    </source>
</reference>
<gene>
    <name evidence="3" type="ORF">N7460_002309</name>
</gene>
<comment type="similarity">
    <text evidence="1">Belongs to the short-chain dehydrogenases/reductases (SDR) family.</text>
</comment>
<sequence length="157" mass="16471">MPTSVATWGWIINISSIMGLTGLENCCWWPIPISNTPVLLQIAAYCASKAAVLGLTGNVALDYATYRIHCEAIAPGCNGCAPGTDTQTCGQPIDTKRPTLNAAARLIAPDILGMMDALPPFGGMGEPDDIAHAPLFFASEDANWINGQCLAVHGGRT</sequence>
<dbReference type="Pfam" id="PF00106">
    <property type="entry name" value="adh_short"/>
    <property type="match status" value="1"/>
</dbReference>
<organism evidence="3 4">
    <name type="scientific">Penicillium canescens</name>
    <dbReference type="NCBI Taxonomy" id="5083"/>
    <lineage>
        <taxon>Eukaryota</taxon>
        <taxon>Fungi</taxon>
        <taxon>Dikarya</taxon>
        <taxon>Ascomycota</taxon>
        <taxon>Pezizomycotina</taxon>
        <taxon>Eurotiomycetes</taxon>
        <taxon>Eurotiomycetidae</taxon>
        <taxon>Eurotiales</taxon>
        <taxon>Aspergillaceae</taxon>
        <taxon>Penicillium</taxon>
    </lineage>
</organism>
<evidence type="ECO:0000256" key="1">
    <source>
        <dbReference type="ARBA" id="ARBA00006484"/>
    </source>
</evidence>